<dbReference type="InterPro" id="IPR011047">
    <property type="entry name" value="Quinoprotein_ADH-like_sf"/>
</dbReference>
<keyword evidence="3 4" id="KW-0998">Cell outer membrane</keyword>
<dbReference type="SUPFAM" id="SSF50998">
    <property type="entry name" value="Quinoprotein alcohol dehydrogenase-like"/>
    <property type="match status" value="1"/>
</dbReference>
<comment type="subcellular location">
    <subcellularLocation>
        <location evidence="4">Cell outer membrane</location>
    </subcellularLocation>
</comment>
<feature type="domain" description="Pyrrolo-quinoline quinone repeat" evidence="5">
    <location>
        <begin position="82"/>
        <end position="311"/>
    </location>
</feature>
<keyword evidence="7" id="KW-1185">Reference proteome</keyword>
<dbReference type="GO" id="GO:0009279">
    <property type="term" value="C:cell outer membrane"/>
    <property type="evidence" value="ECO:0007669"/>
    <property type="project" value="UniProtKB-SubCell"/>
</dbReference>
<comment type="function">
    <text evidence="4">Part of the outer membrane protein assembly complex, which is involved in assembly and insertion of beta-barrel proteins into the outer membrane.</text>
</comment>
<evidence type="ECO:0000256" key="2">
    <source>
        <dbReference type="ARBA" id="ARBA00023136"/>
    </source>
</evidence>
<dbReference type="RefSeq" id="WP_232593026.1">
    <property type="nucleotide sequence ID" value="NZ_BSPD01000039.1"/>
</dbReference>
<dbReference type="Proteomes" id="UP001156870">
    <property type="component" value="Unassembled WGS sequence"/>
</dbReference>
<dbReference type="Gene3D" id="2.130.10.10">
    <property type="entry name" value="YVTN repeat-like/Quinoprotein amine dehydrogenase"/>
    <property type="match status" value="1"/>
</dbReference>
<evidence type="ECO:0000256" key="4">
    <source>
        <dbReference type="HAMAP-Rule" id="MF_00923"/>
    </source>
</evidence>
<keyword evidence="1 4" id="KW-0732">Signal</keyword>
<protein>
    <recommendedName>
        <fullName evidence="4">Outer membrane protein assembly factor BamB</fullName>
    </recommendedName>
</protein>
<evidence type="ECO:0000313" key="6">
    <source>
        <dbReference type="EMBL" id="GLS26127.1"/>
    </source>
</evidence>
<feature type="signal peptide" evidence="4">
    <location>
        <begin position="1"/>
        <end position="24"/>
    </location>
</feature>
<organism evidence="6 7">
    <name type="scientific">Marinibactrum halimedae</name>
    <dbReference type="NCBI Taxonomy" id="1444977"/>
    <lineage>
        <taxon>Bacteria</taxon>
        <taxon>Pseudomonadati</taxon>
        <taxon>Pseudomonadota</taxon>
        <taxon>Gammaproteobacteria</taxon>
        <taxon>Cellvibrionales</taxon>
        <taxon>Cellvibrionaceae</taxon>
        <taxon>Marinibactrum</taxon>
    </lineage>
</organism>
<dbReference type="GO" id="GO:0051205">
    <property type="term" value="P:protein insertion into membrane"/>
    <property type="evidence" value="ECO:0007669"/>
    <property type="project" value="UniProtKB-UniRule"/>
</dbReference>
<gene>
    <name evidence="4 6" type="primary">bamB</name>
    <name evidence="6" type="ORF">GCM10007877_18420</name>
</gene>
<dbReference type="PANTHER" id="PTHR34512">
    <property type="entry name" value="CELL SURFACE PROTEIN"/>
    <property type="match status" value="1"/>
</dbReference>
<comment type="caution">
    <text evidence="6">The sequence shown here is derived from an EMBL/GenBank/DDBJ whole genome shotgun (WGS) entry which is preliminary data.</text>
</comment>
<dbReference type="AlphaFoldDB" id="A0AA37TBQ8"/>
<evidence type="ECO:0000256" key="3">
    <source>
        <dbReference type="ARBA" id="ARBA00023237"/>
    </source>
</evidence>
<reference evidence="6 7" key="1">
    <citation type="journal article" date="2014" name="Int. J. Syst. Evol. Microbiol.">
        <title>Complete genome sequence of Corynebacterium casei LMG S-19264T (=DSM 44701T), isolated from a smear-ripened cheese.</title>
        <authorList>
            <consortium name="US DOE Joint Genome Institute (JGI-PGF)"/>
            <person name="Walter F."/>
            <person name="Albersmeier A."/>
            <person name="Kalinowski J."/>
            <person name="Ruckert C."/>
        </authorList>
    </citation>
    <scope>NUCLEOTIDE SEQUENCE [LARGE SCALE GENOMIC DNA]</scope>
    <source>
        <strain evidence="6 7">NBRC 110095</strain>
    </source>
</reference>
<evidence type="ECO:0000259" key="5">
    <source>
        <dbReference type="Pfam" id="PF13360"/>
    </source>
</evidence>
<feature type="chain" id="PRO_5041494754" description="Outer membrane protein assembly factor BamB" evidence="4">
    <location>
        <begin position="25"/>
        <end position="391"/>
    </location>
</feature>
<dbReference type="InterPro" id="IPR017687">
    <property type="entry name" value="BamB"/>
</dbReference>
<dbReference type="InterPro" id="IPR018391">
    <property type="entry name" value="PQQ_b-propeller_rpt"/>
</dbReference>
<evidence type="ECO:0000313" key="7">
    <source>
        <dbReference type="Proteomes" id="UP001156870"/>
    </source>
</evidence>
<keyword evidence="2 4" id="KW-0472">Membrane</keyword>
<dbReference type="NCBIfam" id="TIGR03300">
    <property type="entry name" value="assembly_YfgL"/>
    <property type="match status" value="1"/>
</dbReference>
<sequence precursor="true">MQVSQLPFSVRVFFAAFVFSGLMACSDNDKELSPAKLVDLDEKKVVIDRDWKSGTGKGQDVRYTRLAPTIVGDRIYTTDIAGNVRAFEVASGKRLWKAKLDAETSGGVGAAFNLVTVGTYDGEVIALSTEDGSELWRQQVSSEVLSAPKTDGRVVIVHTSDGRIFGLDVDTGEQRWLFDNTLPALTLRGTASPLLTDNAVYAGFANGKVVALEADTGLPIWDQRVAIPKGRTDLERVVDIDGSPMLVGDILFAASYQGRLVALSRANGRGLWAQEASTYKNLGAGAGRVFYTTDEDIVVAVSAGNGQEEWRNDQMIRRSLTGPVYVDGYVVVADADGYVHVLDAATGEYLGRDKVDGSGVRSPLLVNDEHIYVLDNDGDLSSLVIESASES</sequence>
<dbReference type="EMBL" id="BSPD01000039">
    <property type="protein sequence ID" value="GLS26127.1"/>
    <property type="molecule type" value="Genomic_DNA"/>
</dbReference>
<evidence type="ECO:0000256" key="1">
    <source>
        <dbReference type="ARBA" id="ARBA00022729"/>
    </source>
</evidence>
<dbReference type="PANTHER" id="PTHR34512:SF30">
    <property type="entry name" value="OUTER MEMBRANE PROTEIN ASSEMBLY FACTOR BAMB"/>
    <property type="match status" value="1"/>
</dbReference>
<accession>A0AA37TBQ8</accession>
<comment type="similarity">
    <text evidence="4">Belongs to the BamB family.</text>
</comment>
<dbReference type="InterPro" id="IPR002372">
    <property type="entry name" value="PQQ_rpt_dom"/>
</dbReference>
<dbReference type="SMART" id="SM00564">
    <property type="entry name" value="PQQ"/>
    <property type="match status" value="7"/>
</dbReference>
<proteinExistence type="inferred from homology"/>
<dbReference type="Pfam" id="PF13360">
    <property type="entry name" value="PQQ_2"/>
    <property type="match status" value="1"/>
</dbReference>
<name>A0AA37TBQ8_9GAMM</name>
<dbReference type="GO" id="GO:0043165">
    <property type="term" value="P:Gram-negative-bacterium-type cell outer membrane assembly"/>
    <property type="evidence" value="ECO:0007669"/>
    <property type="project" value="UniProtKB-UniRule"/>
</dbReference>
<dbReference type="HAMAP" id="MF_00923">
    <property type="entry name" value="OM_assembly_BamB"/>
    <property type="match status" value="1"/>
</dbReference>
<comment type="subunit">
    <text evidence="4">Part of the Bam complex.</text>
</comment>
<dbReference type="InterPro" id="IPR015943">
    <property type="entry name" value="WD40/YVTN_repeat-like_dom_sf"/>
</dbReference>